<organism evidence="8 9">
    <name type="scientific">Acidiferrimicrobium australe</name>
    <dbReference type="NCBI Taxonomy" id="2664430"/>
    <lineage>
        <taxon>Bacteria</taxon>
        <taxon>Bacillati</taxon>
        <taxon>Actinomycetota</taxon>
        <taxon>Acidimicrobiia</taxon>
        <taxon>Acidimicrobiales</taxon>
        <taxon>Acidimicrobiaceae</taxon>
        <taxon>Acidiferrimicrobium</taxon>
    </lineage>
</organism>
<feature type="transmembrane region" description="Helical" evidence="5">
    <location>
        <begin position="90"/>
        <end position="114"/>
    </location>
</feature>
<feature type="compositionally biased region" description="Low complexity" evidence="6">
    <location>
        <begin position="1"/>
        <end position="24"/>
    </location>
</feature>
<dbReference type="InterPro" id="IPR047817">
    <property type="entry name" value="ABC2_TM_bact-type"/>
</dbReference>
<dbReference type="Pfam" id="PF01061">
    <property type="entry name" value="ABC2_membrane"/>
    <property type="match status" value="1"/>
</dbReference>
<comment type="caution">
    <text evidence="8">The sequence shown here is derived from an EMBL/GenBank/DDBJ whole genome shotgun (WGS) entry which is preliminary data.</text>
</comment>
<protein>
    <recommendedName>
        <fullName evidence="5">Transport permease protein</fullName>
    </recommendedName>
</protein>
<proteinExistence type="inferred from homology"/>
<keyword evidence="3 5" id="KW-1133">Transmembrane helix</keyword>
<comment type="similarity">
    <text evidence="5">Belongs to the ABC-2 integral membrane protein family.</text>
</comment>
<dbReference type="InterPro" id="IPR000412">
    <property type="entry name" value="ABC_2_transport"/>
</dbReference>
<dbReference type="Proteomes" id="UP000437736">
    <property type="component" value="Unassembled WGS sequence"/>
</dbReference>
<comment type="subcellular location">
    <subcellularLocation>
        <location evidence="5">Cell membrane</location>
        <topology evidence="5">Multi-pass membrane protein</topology>
    </subcellularLocation>
    <subcellularLocation>
        <location evidence="1">Membrane</location>
        <topology evidence="1">Multi-pass membrane protein</topology>
    </subcellularLocation>
</comment>
<dbReference type="EMBL" id="WJHE01000974">
    <property type="protein sequence ID" value="MST34378.1"/>
    <property type="molecule type" value="Genomic_DNA"/>
</dbReference>
<accession>A0ABW9QYB2</accession>
<dbReference type="PANTHER" id="PTHR43229:SF2">
    <property type="entry name" value="NODULATION PROTEIN J"/>
    <property type="match status" value="1"/>
</dbReference>
<keyword evidence="4 5" id="KW-0472">Membrane</keyword>
<evidence type="ECO:0000256" key="6">
    <source>
        <dbReference type="SAM" id="MobiDB-lite"/>
    </source>
</evidence>
<evidence type="ECO:0000256" key="5">
    <source>
        <dbReference type="RuleBase" id="RU361157"/>
    </source>
</evidence>
<evidence type="ECO:0000313" key="8">
    <source>
        <dbReference type="EMBL" id="MST34378.1"/>
    </source>
</evidence>
<feature type="region of interest" description="Disordered" evidence="6">
    <location>
        <begin position="1"/>
        <end position="34"/>
    </location>
</feature>
<evidence type="ECO:0000256" key="3">
    <source>
        <dbReference type="ARBA" id="ARBA00022989"/>
    </source>
</evidence>
<dbReference type="InterPro" id="IPR013525">
    <property type="entry name" value="ABC2_TM"/>
</dbReference>
<dbReference type="PANTHER" id="PTHR43229">
    <property type="entry name" value="NODULATION PROTEIN J"/>
    <property type="match status" value="1"/>
</dbReference>
<evidence type="ECO:0000256" key="1">
    <source>
        <dbReference type="ARBA" id="ARBA00004141"/>
    </source>
</evidence>
<gene>
    <name evidence="8" type="ORF">GHK86_16830</name>
</gene>
<evidence type="ECO:0000256" key="4">
    <source>
        <dbReference type="ARBA" id="ARBA00023136"/>
    </source>
</evidence>
<keyword evidence="5" id="KW-1003">Cell membrane</keyword>
<feature type="transmembrane region" description="Helical" evidence="5">
    <location>
        <begin position="169"/>
        <end position="190"/>
    </location>
</feature>
<keyword evidence="2 5" id="KW-0812">Transmembrane</keyword>
<feature type="transmembrane region" description="Helical" evidence="5">
    <location>
        <begin position="258"/>
        <end position="276"/>
    </location>
</feature>
<feature type="transmembrane region" description="Helical" evidence="5">
    <location>
        <begin position="197"/>
        <end position="217"/>
    </location>
</feature>
<name>A0ABW9QYB2_9ACTN</name>
<feature type="transmembrane region" description="Helical" evidence="5">
    <location>
        <begin position="58"/>
        <end position="78"/>
    </location>
</feature>
<keyword evidence="5" id="KW-0813">Transport</keyword>
<sequence length="279" mass="28324">MAGRAGAAARRPARRPGAPRGRVPAPDRHRRRRGRVVRALAAQTAAELRLTLRRGESVLLTLAIPVGLLAFFSVVHVLPLPAGVHRPVQFLAPGILALAVMSTAMVSLGIATGFERQYLVLKRLGATPLGRPTLLAAKTLAILAVEVVQVVVLVGVALALGWSPGGDPAAAFGAVILATAAFAGLGLAMAGALRAEVTLAAANGLYLILLLIGGMVFPLSHLPGALADVARALPSAALSGALHATLTGGGPGGGAESWIVLAAWAVAAPVVAALTFRWE</sequence>
<dbReference type="InterPro" id="IPR051784">
    <property type="entry name" value="Nod_factor_ABC_transporter"/>
</dbReference>
<dbReference type="PIRSF" id="PIRSF006648">
    <property type="entry name" value="DrrB"/>
    <property type="match status" value="1"/>
</dbReference>
<reference evidence="8 9" key="1">
    <citation type="submission" date="2019-11" db="EMBL/GenBank/DDBJ databases">
        <title>Acidiferrimicrobium australis gen. nov., sp. nov., an acidophilic and obligately heterotrophic, member of the Actinobacteria that catalyses dissimilatory oxido- reduction of iron isolated from metal-rich acidic water in Chile.</title>
        <authorList>
            <person name="Gonzalez D."/>
            <person name="Huber K."/>
            <person name="Hedrich S."/>
            <person name="Rojas-Villalobos C."/>
            <person name="Quatrini R."/>
            <person name="Dinamarca M.A."/>
            <person name="Schwarz A."/>
            <person name="Canales C."/>
            <person name="Nancucheo I."/>
        </authorList>
    </citation>
    <scope>NUCLEOTIDE SEQUENCE [LARGE SCALE GENOMIC DNA]</scope>
    <source>
        <strain evidence="8 9">USS-CCA1</strain>
    </source>
</reference>
<evidence type="ECO:0000313" key="9">
    <source>
        <dbReference type="Proteomes" id="UP000437736"/>
    </source>
</evidence>
<dbReference type="PROSITE" id="PS51012">
    <property type="entry name" value="ABC_TM2"/>
    <property type="match status" value="1"/>
</dbReference>
<evidence type="ECO:0000259" key="7">
    <source>
        <dbReference type="PROSITE" id="PS51012"/>
    </source>
</evidence>
<evidence type="ECO:0000256" key="2">
    <source>
        <dbReference type="ARBA" id="ARBA00022692"/>
    </source>
</evidence>
<keyword evidence="9" id="KW-1185">Reference proteome</keyword>
<feature type="domain" description="ABC transmembrane type-2" evidence="7">
    <location>
        <begin position="56"/>
        <end position="279"/>
    </location>
</feature>
<feature type="transmembrane region" description="Helical" evidence="5">
    <location>
        <begin position="135"/>
        <end position="163"/>
    </location>
</feature>